<evidence type="ECO:0000313" key="5">
    <source>
        <dbReference type="Proteomes" id="UP000198672"/>
    </source>
</evidence>
<dbReference type="AlphaFoldDB" id="A0A1H3J5I3"/>
<evidence type="ECO:0000256" key="1">
    <source>
        <dbReference type="ARBA" id="ARBA00005125"/>
    </source>
</evidence>
<dbReference type="RefSeq" id="WP_091335097.1">
    <property type="nucleotide sequence ID" value="NZ_FNOW01000052.1"/>
</dbReference>
<sequence length="395" mass="45320">MSHILILGGDGYLGWPTAMYFSARGYAVTVVDNYFRRNACNELDVGMLYPLPSLPERARIWHEKTGYEIKVVIGDLTDPEVMRGLFDGRVKYQWAVDPTFSGIPETVVHYAEQPSAPYSLIDYRYANITVLNNLLVTNNLMFAVRDFAPETHMIKLGTMGEYGTPNIDIEEGWIEIEHKGRKGTFLFPRQASSLYHTTKIMDTDLFWFGVRMWNLKVTDLMQGPVYGLETDESAVDDRLKTLFNYDEVFGTIVNRFIVQAVVGYPLTVYGKGGQTRGYLNLKDTLQCVHMSEKTPAKAGELRIFNQIMETFSVNELAELTQRVGRKLGYDVTIKNIENPRKEAEEHYYNPTYQGLIDLGVEPHYLTEEVMESMFRVVAGYKDNIRQDVIFRGVRW</sequence>
<comment type="similarity">
    <text evidence="2">Belongs to the NAD(P)-dependent epimerase/dehydratase family.</text>
</comment>
<dbReference type="Gene3D" id="3.90.25.10">
    <property type="entry name" value="UDP-galactose 4-epimerase, domain 1"/>
    <property type="match status" value="1"/>
</dbReference>
<organism evidence="4 5">
    <name type="scientific">Allochromatium warmingii</name>
    <name type="common">Chromatium warmingii</name>
    <dbReference type="NCBI Taxonomy" id="61595"/>
    <lineage>
        <taxon>Bacteria</taxon>
        <taxon>Pseudomonadati</taxon>
        <taxon>Pseudomonadota</taxon>
        <taxon>Gammaproteobacteria</taxon>
        <taxon>Chromatiales</taxon>
        <taxon>Chromatiaceae</taxon>
        <taxon>Allochromatium</taxon>
    </lineage>
</organism>
<dbReference type="InterPro" id="IPR001509">
    <property type="entry name" value="Epimerase_deHydtase"/>
</dbReference>
<keyword evidence="5" id="KW-1185">Reference proteome</keyword>
<dbReference type="SUPFAM" id="SSF51735">
    <property type="entry name" value="NAD(P)-binding Rossmann-fold domains"/>
    <property type="match status" value="1"/>
</dbReference>
<dbReference type="OrthoDB" id="9803010at2"/>
<name>A0A1H3J5I3_ALLWA</name>
<dbReference type="InterPro" id="IPR036291">
    <property type="entry name" value="NAD(P)-bd_dom_sf"/>
</dbReference>
<reference evidence="5" key="1">
    <citation type="submission" date="2016-10" db="EMBL/GenBank/DDBJ databases">
        <authorList>
            <person name="Varghese N."/>
            <person name="Submissions S."/>
        </authorList>
    </citation>
    <scope>NUCLEOTIDE SEQUENCE [LARGE SCALE GENOMIC DNA]</scope>
    <source>
        <strain evidence="5">DSM 173</strain>
    </source>
</reference>
<evidence type="ECO:0000313" key="4">
    <source>
        <dbReference type="EMBL" id="SDY35067.1"/>
    </source>
</evidence>
<proteinExistence type="inferred from homology"/>
<dbReference type="Pfam" id="PF01370">
    <property type="entry name" value="Epimerase"/>
    <property type="match status" value="1"/>
</dbReference>
<dbReference type="PANTHER" id="PTHR43000">
    <property type="entry name" value="DTDP-D-GLUCOSE 4,6-DEHYDRATASE-RELATED"/>
    <property type="match status" value="1"/>
</dbReference>
<accession>A0A1H3J5I3</accession>
<comment type="pathway">
    <text evidence="1">Bacterial outer membrane biogenesis; LPS O-antigen biosynthesis.</text>
</comment>
<feature type="domain" description="NAD-dependent epimerase/dehydratase" evidence="3">
    <location>
        <begin position="4"/>
        <end position="305"/>
    </location>
</feature>
<protein>
    <submittedName>
        <fullName evidence="4">UDP-sulfoquinovose synthase</fullName>
    </submittedName>
</protein>
<dbReference type="Proteomes" id="UP000198672">
    <property type="component" value="Unassembled WGS sequence"/>
</dbReference>
<evidence type="ECO:0000259" key="3">
    <source>
        <dbReference type="Pfam" id="PF01370"/>
    </source>
</evidence>
<dbReference type="Gene3D" id="3.40.50.720">
    <property type="entry name" value="NAD(P)-binding Rossmann-like Domain"/>
    <property type="match status" value="1"/>
</dbReference>
<dbReference type="STRING" id="61595.SAMN05421644_15217"/>
<evidence type="ECO:0000256" key="2">
    <source>
        <dbReference type="ARBA" id="ARBA00007637"/>
    </source>
</evidence>
<gene>
    <name evidence="4" type="ORF">SAMN05421644_15217</name>
</gene>
<dbReference type="EMBL" id="FNOW01000052">
    <property type="protein sequence ID" value="SDY35067.1"/>
    <property type="molecule type" value="Genomic_DNA"/>
</dbReference>